<feature type="compositionally biased region" description="Basic and acidic residues" evidence="1">
    <location>
        <begin position="797"/>
        <end position="856"/>
    </location>
</feature>
<sequence>MQISPFERATRLRAALSTRWPGILPDDLSDEAFHDALVDAIAPSTIPECARGLFEGDVLQAAGVAPADVHVITQGEFIDDKGTTLPPGSFVGAVAYAFKVETHRSVTALKEGDVVVAPRAVATIEATPDEHAAATKIQAMARGNAARRGGNPFGGLPRKRKAASSALRTFSIPWAALDAMKTSSTLRAVYETIERSAMRTREEGGILTPLPGDAPSTPAAAAAAAAAENDFPEEESIDYEDAELPEELHERLPDELTDEEYAAEVRSPSPVAPVAVAVAAPAEKEKEEEPAPASPAPASPAPASPAPASPVPSSVLPPISTPASPPRESAPASPAPSSVPASPLPESLPASPLPESLASTPRPEPDSAASGRRDAAEEGSRSGSAADEYAEEDFEEDDDIPDETEVPTALELLTVALKAQKADARTGAEATPARRAIFAGMDDDAVVKTLASHAVLSHVKPGVAVAKHGDPENADGGALFVIAKGSCRLVKSDGDTPASKLPLLPGDTFGEVNCVTSGDAGFPATMIACEPDGADVYIVNLARVGDAIAASRLVLLTLKEKTRESVARHGDDFLTKSTRGKDVVLIADAVPHADALARYAMGAGSFALTYDHANGSMKTVIDAAKSALGDGKHEAATMMLVTPPPSRPGSIDVVAAESIDAASVRREKRQEDFLRDIGGMCKPWGALALAHGPGVDAAAISEGVVFAAEVVEVVGVEVVPSYELGKENGSESFEATNAAMSRATAKHWRAEAVDIVKEKEEAAERERLEREREKAAAAAREEAARVEAEEKRAAEERAAAEAVEREAAAAKEREAAAARKKEEDAKVSPKMKTERYRPPPVVVEHKRPPPIAREEPVLPPPPSPRARAEAERKKAEVERWRREKTEREAAEKAARERAAAQSKHSPSSSPRHREQTKAELERWRREKAEREAEERAAAAAAATPAASPNRETRVKQTKEQVERWRREKAEREAAEKAALAAAAAAVPPPPKTDRVAYISKKLGVTKKAATAALKDLNISVFIDPGVTPAGCEPLKPGEERENVVLAGLLLLEARLMSSRLRKEYDLSLALATELAEATHVLKMIPGSVDLVKFKTVGEDLVGAVRRKAIRAGKLTPTANDAVRNETSNKVLALKKKKEAEMFAKREDEIAAVARVRKEKAEAAVAAAAAAAARKLNITAANSPKGKSVRGSFLERLQKDVKKRGIESKPRAATARLKESSSKMVAEKKKTPPTPEEAAARKRLENRAYLRSVIRDRLVAAGVHDLKPGEGVPKDDKTIVEIIRAHAKHLGIKWWKKAASSAKTARASDAAAAADDEENAEPPTSPSTPKMKKLLTPEEAEKKRLSKHARDAAKACERLRRVDFLRRLSDDLDKRVKRREETEKTPPRPRPKTALASSSRSRKTKSESGDGIEYQRGVDSRSVGGYDTSMKDVEDEDCEYSEAEPELASPVRVPSAVASKKGGGGGETRGILKRPQTAR</sequence>
<dbReference type="PROSITE" id="PS50042">
    <property type="entry name" value="CNMP_BINDING_3"/>
    <property type="match status" value="1"/>
</dbReference>
<dbReference type="PANTHER" id="PTHR23172:SF19">
    <property type="entry name" value="J DOMAIN-CONTAINING PROTEIN"/>
    <property type="match status" value="1"/>
</dbReference>
<evidence type="ECO:0000313" key="4">
    <source>
        <dbReference type="Proteomes" id="UP000001876"/>
    </source>
</evidence>
<dbReference type="KEGG" id="mpp:MICPUCDRAFT_46623"/>
<feature type="region of interest" description="Disordered" evidence="1">
    <location>
        <begin position="1305"/>
        <end position="1351"/>
    </location>
</feature>
<feature type="compositionally biased region" description="Pro residues" evidence="1">
    <location>
        <begin position="292"/>
        <end position="310"/>
    </location>
</feature>
<dbReference type="GO" id="GO:0072583">
    <property type="term" value="P:clathrin-dependent endocytosis"/>
    <property type="evidence" value="ECO:0007669"/>
    <property type="project" value="TreeGrafter"/>
</dbReference>
<dbReference type="Gene3D" id="2.60.120.10">
    <property type="entry name" value="Jelly Rolls"/>
    <property type="match status" value="1"/>
</dbReference>
<feature type="domain" description="Cyclic nucleotide-binding" evidence="2">
    <location>
        <begin position="472"/>
        <end position="528"/>
    </location>
</feature>
<name>C1MNW9_MICPC</name>
<dbReference type="GO" id="GO:0072318">
    <property type="term" value="P:clathrin coat disassembly"/>
    <property type="evidence" value="ECO:0007669"/>
    <property type="project" value="TreeGrafter"/>
</dbReference>
<organism evidence="4">
    <name type="scientific">Micromonas pusilla (strain CCMP1545)</name>
    <name type="common">Picoplanktonic green alga</name>
    <dbReference type="NCBI Taxonomy" id="564608"/>
    <lineage>
        <taxon>Eukaryota</taxon>
        <taxon>Viridiplantae</taxon>
        <taxon>Chlorophyta</taxon>
        <taxon>Mamiellophyceae</taxon>
        <taxon>Mamiellales</taxon>
        <taxon>Mamiellaceae</taxon>
        <taxon>Micromonas</taxon>
    </lineage>
</organism>
<feature type="region of interest" description="Disordered" evidence="1">
    <location>
        <begin position="200"/>
        <end position="237"/>
    </location>
</feature>
<feature type="compositionally biased region" description="Acidic residues" evidence="1">
    <location>
        <begin position="388"/>
        <end position="401"/>
    </location>
</feature>
<dbReference type="RefSeq" id="XP_003057184.1">
    <property type="nucleotide sequence ID" value="XM_003057138.1"/>
</dbReference>
<proteinExistence type="predicted"/>
<evidence type="ECO:0000256" key="1">
    <source>
        <dbReference type="SAM" id="MobiDB-lite"/>
    </source>
</evidence>
<dbReference type="GO" id="GO:0030276">
    <property type="term" value="F:clathrin binding"/>
    <property type="evidence" value="ECO:0007669"/>
    <property type="project" value="TreeGrafter"/>
</dbReference>
<feature type="compositionally biased region" description="Low complexity" evidence="1">
    <location>
        <begin position="937"/>
        <end position="946"/>
    </location>
</feature>
<feature type="compositionally biased region" description="Basic and acidic residues" evidence="1">
    <location>
        <begin position="911"/>
        <end position="936"/>
    </location>
</feature>
<dbReference type="PROSITE" id="PS50096">
    <property type="entry name" value="IQ"/>
    <property type="match status" value="1"/>
</dbReference>
<feature type="region of interest" description="Disordered" evidence="1">
    <location>
        <begin position="279"/>
        <end position="401"/>
    </location>
</feature>
<dbReference type="GO" id="GO:0031982">
    <property type="term" value="C:vesicle"/>
    <property type="evidence" value="ECO:0007669"/>
    <property type="project" value="TreeGrafter"/>
</dbReference>
<keyword evidence="4" id="KW-1185">Reference proteome</keyword>
<dbReference type="GeneID" id="9682168"/>
<feature type="compositionally biased region" description="Basic and acidic residues" evidence="1">
    <location>
        <begin position="866"/>
        <end position="898"/>
    </location>
</feature>
<dbReference type="CDD" id="cd00038">
    <property type="entry name" value="CAP_ED"/>
    <property type="match status" value="1"/>
</dbReference>
<dbReference type="Proteomes" id="UP000001876">
    <property type="component" value="Unassembled WGS sequence"/>
</dbReference>
<dbReference type="InterPro" id="IPR000595">
    <property type="entry name" value="cNMP-bd_dom"/>
</dbReference>
<protein>
    <submittedName>
        <fullName evidence="3">Predicted protein</fullName>
    </submittedName>
</protein>
<evidence type="ECO:0000259" key="2">
    <source>
        <dbReference type="PROSITE" id="PS50042"/>
    </source>
</evidence>
<feature type="compositionally biased region" description="Basic and acidic residues" evidence="1">
    <location>
        <begin position="1369"/>
        <end position="1385"/>
    </location>
</feature>
<dbReference type="EMBL" id="GG663737">
    <property type="protein sequence ID" value="EEH58829.1"/>
    <property type="molecule type" value="Genomic_DNA"/>
</dbReference>
<feature type="region of interest" description="Disordered" evidence="1">
    <location>
        <begin position="797"/>
        <end position="957"/>
    </location>
</feature>
<accession>C1MNW9</accession>
<dbReference type="SUPFAM" id="SSF51206">
    <property type="entry name" value="cAMP-binding domain-like"/>
    <property type="match status" value="1"/>
</dbReference>
<dbReference type="InterPro" id="IPR014710">
    <property type="entry name" value="RmlC-like_jellyroll"/>
</dbReference>
<reference evidence="3 4" key="1">
    <citation type="journal article" date="2009" name="Science">
        <title>Green evolution and dynamic adaptations revealed by genomes of the marine picoeukaryotes Micromonas.</title>
        <authorList>
            <person name="Worden A.Z."/>
            <person name="Lee J.H."/>
            <person name="Mock T."/>
            <person name="Rouze P."/>
            <person name="Simmons M.P."/>
            <person name="Aerts A.L."/>
            <person name="Allen A.E."/>
            <person name="Cuvelier M.L."/>
            <person name="Derelle E."/>
            <person name="Everett M.V."/>
            <person name="Foulon E."/>
            <person name="Grimwood J."/>
            <person name="Gundlach H."/>
            <person name="Henrissat B."/>
            <person name="Napoli C."/>
            <person name="McDonald S.M."/>
            <person name="Parker M.S."/>
            <person name="Rombauts S."/>
            <person name="Salamov A."/>
            <person name="Von Dassow P."/>
            <person name="Badger J.H."/>
            <person name="Coutinho P.M."/>
            <person name="Demir E."/>
            <person name="Dubchak I."/>
            <person name="Gentemann C."/>
            <person name="Eikrem W."/>
            <person name="Gready J.E."/>
            <person name="John U."/>
            <person name="Lanier W."/>
            <person name="Lindquist E.A."/>
            <person name="Lucas S."/>
            <person name="Mayer K.F."/>
            <person name="Moreau H."/>
            <person name="Not F."/>
            <person name="Otillar R."/>
            <person name="Panaud O."/>
            <person name="Pangilinan J."/>
            <person name="Paulsen I."/>
            <person name="Piegu B."/>
            <person name="Poliakov A."/>
            <person name="Robbens S."/>
            <person name="Schmutz J."/>
            <person name="Toulza E."/>
            <person name="Wyss T."/>
            <person name="Zelensky A."/>
            <person name="Zhou K."/>
            <person name="Armbrust E.V."/>
            <person name="Bhattacharya D."/>
            <person name="Goodenough U.W."/>
            <person name="Van de Peer Y."/>
            <person name="Grigoriev I.V."/>
        </authorList>
    </citation>
    <scope>NUCLEOTIDE SEQUENCE [LARGE SCALE GENOMIC DNA]</scope>
    <source>
        <strain evidence="3 4">CCMP1545</strain>
    </source>
</reference>
<dbReference type="PANTHER" id="PTHR23172">
    <property type="entry name" value="AUXILIN/CYCLIN G-ASSOCIATED KINASE-RELATED"/>
    <property type="match status" value="1"/>
</dbReference>
<feature type="compositionally biased region" description="Basic and acidic residues" evidence="1">
    <location>
        <begin position="1203"/>
        <end position="1229"/>
    </location>
</feature>
<feature type="compositionally biased region" description="Low complexity" evidence="1">
    <location>
        <begin position="326"/>
        <end position="361"/>
    </location>
</feature>
<feature type="compositionally biased region" description="Basic and acidic residues" evidence="1">
    <location>
        <begin position="371"/>
        <end position="380"/>
    </location>
</feature>
<feature type="compositionally biased region" description="Basic and acidic residues" evidence="1">
    <location>
        <begin position="1334"/>
        <end position="1351"/>
    </location>
</feature>
<dbReference type="GO" id="GO:0005737">
    <property type="term" value="C:cytoplasm"/>
    <property type="evidence" value="ECO:0007669"/>
    <property type="project" value="TreeGrafter"/>
</dbReference>
<gene>
    <name evidence="3" type="ORF">MICPUCDRAFT_46623</name>
</gene>
<evidence type="ECO:0000313" key="3">
    <source>
        <dbReference type="EMBL" id="EEH58829.1"/>
    </source>
</evidence>
<feature type="compositionally biased region" description="Acidic residues" evidence="1">
    <location>
        <begin position="1432"/>
        <end position="1444"/>
    </location>
</feature>
<dbReference type="InterPro" id="IPR018490">
    <property type="entry name" value="cNMP-bd_dom_sf"/>
</dbReference>
<feature type="region of interest" description="Disordered" evidence="1">
    <location>
        <begin position="1203"/>
        <end position="1240"/>
    </location>
</feature>
<feature type="region of interest" description="Disordered" evidence="1">
    <location>
        <begin position="1369"/>
        <end position="1478"/>
    </location>
</feature>